<accession>A0A6L2J1Z5</accession>
<evidence type="ECO:0000313" key="11">
    <source>
        <dbReference type="EMBL" id="GEU30802.1"/>
    </source>
</evidence>
<dbReference type="PANTHER" id="PTHR24559">
    <property type="entry name" value="TRANSPOSON TY3-I GAG-POL POLYPROTEIN"/>
    <property type="match status" value="1"/>
</dbReference>
<dbReference type="Pfam" id="PF00078">
    <property type="entry name" value="RVT_1"/>
    <property type="match status" value="1"/>
</dbReference>
<reference evidence="11" key="1">
    <citation type="journal article" date="2019" name="Sci. Rep.">
        <title>Draft genome of Tanacetum cinerariifolium, the natural source of mosquito coil.</title>
        <authorList>
            <person name="Yamashiro T."/>
            <person name="Shiraishi A."/>
            <person name="Satake H."/>
            <person name="Nakayama K."/>
        </authorList>
    </citation>
    <scope>NUCLEOTIDE SEQUENCE</scope>
</reference>
<keyword evidence="1" id="KW-0808">Transferase</keyword>
<gene>
    <name evidence="11" type="ORF">Tci_002780</name>
</gene>
<dbReference type="GO" id="GO:0016787">
    <property type="term" value="F:hydrolase activity"/>
    <property type="evidence" value="ECO:0007669"/>
    <property type="project" value="UniProtKB-KW"/>
</dbReference>
<evidence type="ECO:0000259" key="9">
    <source>
        <dbReference type="Pfam" id="PF03732"/>
    </source>
</evidence>
<dbReference type="Gene3D" id="3.10.10.10">
    <property type="entry name" value="HIV Type 1 Reverse Transcriptase, subunit A, domain 1"/>
    <property type="match status" value="2"/>
</dbReference>
<dbReference type="SUPFAM" id="SSF56672">
    <property type="entry name" value="DNA/RNA polymerases"/>
    <property type="match status" value="1"/>
</dbReference>
<dbReference type="InterPro" id="IPR043502">
    <property type="entry name" value="DNA/RNA_pol_sf"/>
</dbReference>
<dbReference type="Pfam" id="PF17917">
    <property type="entry name" value="RT_RNaseH"/>
    <property type="match status" value="1"/>
</dbReference>
<keyword evidence="3" id="KW-0540">Nuclease</keyword>
<organism evidence="11">
    <name type="scientific">Tanacetum cinerariifolium</name>
    <name type="common">Dalmatian daisy</name>
    <name type="synonym">Chrysanthemum cinerariifolium</name>
    <dbReference type="NCBI Taxonomy" id="118510"/>
    <lineage>
        <taxon>Eukaryota</taxon>
        <taxon>Viridiplantae</taxon>
        <taxon>Streptophyta</taxon>
        <taxon>Embryophyta</taxon>
        <taxon>Tracheophyta</taxon>
        <taxon>Spermatophyta</taxon>
        <taxon>Magnoliopsida</taxon>
        <taxon>eudicotyledons</taxon>
        <taxon>Gunneridae</taxon>
        <taxon>Pentapetalae</taxon>
        <taxon>asterids</taxon>
        <taxon>campanulids</taxon>
        <taxon>Asterales</taxon>
        <taxon>Asteraceae</taxon>
        <taxon>Asteroideae</taxon>
        <taxon>Anthemideae</taxon>
        <taxon>Anthemidinae</taxon>
        <taxon>Tanacetum</taxon>
    </lineage>
</organism>
<comment type="caution">
    <text evidence="11">The sequence shown here is derived from an EMBL/GenBank/DDBJ whole genome shotgun (WGS) entry which is preliminary data.</text>
</comment>
<evidence type="ECO:0000259" key="10">
    <source>
        <dbReference type="Pfam" id="PF17917"/>
    </source>
</evidence>
<evidence type="ECO:0000256" key="6">
    <source>
        <dbReference type="ARBA" id="ARBA00022918"/>
    </source>
</evidence>
<dbReference type="AlphaFoldDB" id="A0A6L2J1Z5"/>
<feature type="domain" description="Reverse transcriptase" evidence="8">
    <location>
        <begin position="716"/>
        <end position="801"/>
    </location>
</feature>
<dbReference type="InterPro" id="IPR053134">
    <property type="entry name" value="RNA-dir_DNA_polymerase"/>
</dbReference>
<evidence type="ECO:0000256" key="2">
    <source>
        <dbReference type="ARBA" id="ARBA00022695"/>
    </source>
</evidence>
<dbReference type="CDD" id="cd01647">
    <property type="entry name" value="RT_LTR"/>
    <property type="match status" value="1"/>
</dbReference>
<dbReference type="PANTHER" id="PTHR24559:SF427">
    <property type="entry name" value="RNA-DIRECTED DNA POLYMERASE"/>
    <property type="match status" value="1"/>
</dbReference>
<evidence type="ECO:0000256" key="4">
    <source>
        <dbReference type="ARBA" id="ARBA00022759"/>
    </source>
</evidence>
<evidence type="ECO:0000256" key="1">
    <source>
        <dbReference type="ARBA" id="ARBA00022679"/>
    </source>
</evidence>
<dbReference type="GO" id="GO:0004519">
    <property type="term" value="F:endonuclease activity"/>
    <property type="evidence" value="ECO:0007669"/>
    <property type="project" value="UniProtKB-KW"/>
</dbReference>
<keyword evidence="5" id="KW-0378">Hydrolase</keyword>
<dbReference type="Gene3D" id="3.30.70.270">
    <property type="match status" value="2"/>
</dbReference>
<dbReference type="GO" id="GO:0003964">
    <property type="term" value="F:RNA-directed DNA polymerase activity"/>
    <property type="evidence" value="ECO:0007669"/>
    <property type="project" value="UniProtKB-KW"/>
</dbReference>
<name>A0A6L2J1Z5_TANCI</name>
<sequence length="978" mass="111500">MSDIGMLRVRTSSRAMLEVNKARGARDIVISDSEDSTVTYTEISSPFEDLSDIGSPRVDGLPMMPQDPYAYVEATFQAPLSPDYVPGPEHLPTPEFVPESIYPEFMPSEDKEDEEDPEEDHKEDPADFPADEGDDDDDDDESSDDDEDDNDDVEEDDDEDEEEKEEQPAPADSVSQPIQRSYYDPVESRVTIYLPSTTTYYTSIYKAYMAMLRAVVPSTYILAPRSETPPSGTPPLLPIPLPASSLPLVLPSTDCRADVRKVTLSLRKRLCIALGLRFKARESLSALTGRPTEGFRVDYRFVGTLDDEIRLDLEREVGYGITNTWDEMVQDTQGTPTATDDDMLLMSGQLNMLRRDRLIESEARLSREAWLQSMDASDKTRAEGPARGPAHPEVPEEAGSNSHDSGTGVWRQVPPARECTYQDFMKCKPLYFKGTEGVVELPQWFERIETVFRISTYNMENQIKFATCTLLGSALTWWNSVVKFVGPDVAYAMTWTNLKKKMTDKYYPKAEIKKLEVELWNLKVKGTDVGFTLNFLNHPFNIDLMPIELGSFDVIIGNETLIIRGDGSDWENETRLNIISCTKTQKYMLEGCHDFLAHVTTKETKDKSEKKRLEDVPIVRDFSKVFLEDLSGLPPNQQVEFQIDLIPGAAPVARAPYRLAPSEMIELSDQLKELSEKGFIRPNSSPWGASVLFVKKKDGSFSMSIDYRELNKLTLRVREEDIPKAAFRTRYGHYEFQVMPFCLTNASAVFMDLMNRVCKPYVDEIVIVFIDDILIYSKNKEEHEEHLKLILEFLRKRSCVLSSLNVNFGFPRFIEGFLKIAKSMTKLTHKGVKLDWGEKAEAVFQLIKQKLCSAPILALPEGSEDFVVYLVFALKIWRHYLYGTKCTVFTYHKSLQHILDQKELNMRQCRWLELLSDYDCEIRYHPGKENVVVEALSRKERIKPLRVRALVMTIGLELPKQILNAQTEAQKLKGSRET</sequence>
<dbReference type="EMBL" id="BKCJ010000190">
    <property type="protein sequence ID" value="GEU30802.1"/>
    <property type="molecule type" value="Genomic_DNA"/>
</dbReference>
<dbReference type="InterPro" id="IPR041373">
    <property type="entry name" value="RT_RNaseH"/>
</dbReference>
<evidence type="ECO:0000256" key="7">
    <source>
        <dbReference type="SAM" id="MobiDB-lite"/>
    </source>
</evidence>
<protein>
    <recommendedName>
        <fullName evidence="12">Reverse transcriptase domain-containing protein</fullName>
    </recommendedName>
</protein>
<evidence type="ECO:0000259" key="8">
    <source>
        <dbReference type="Pfam" id="PF00078"/>
    </source>
</evidence>
<dbReference type="InterPro" id="IPR000477">
    <property type="entry name" value="RT_dom"/>
</dbReference>
<feature type="region of interest" description="Disordered" evidence="7">
    <location>
        <begin position="374"/>
        <end position="408"/>
    </location>
</feature>
<dbReference type="CDD" id="cd09274">
    <property type="entry name" value="RNase_HI_RT_Ty3"/>
    <property type="match status" value="1"/>
</dbReference>
<keyword evidence="4" id="KW-0255">Endonuclease</keyword>
<proteinExistence type="predicted"/>
<feature type="domain" description="Reverse transcriptase RNase H-like" evidence="10">
    <location>
        <begin position="870"/>
        <end position="918"/>
    </location>
</feature>
<feature type="region of interest" description="Disordered" evidence="7">
    <location>
        <begin position="79"/>
        <end position="182"/>
    </location>
</feature>
<dbReference type="Pfam" id="PF03732">
    <property type="entry name" value="Retrotrans_gag"/>
    <property type="match status" value="1"/>
</dbReference>
<evidence type="ECO:0000256" key="5">
    <source>
        <dbReference type="ARBA" id="ARBA00022801"/>
    </source>
</evidence>
<keyword evidence="2" id="KW-0548">Nucleotidyltransferase</keyword>
<evidence type="ECO:0008006" key="12">
    <source>
        <dbReference type="Google" id="ProtNLM"/>
    </source>
</evidence>
<dbReference type="InterPro" id="IPR005162">
    <property type="entry name" value="Retrotrans_gag_dom"/>
</dbReference>
<evidence type="ECO:0000256" key="3">
    <source>
        <dbReference type="ARBA" id="ARBA00022722"/>
    </source>
</evidence>
<feature type="compositionally biased region" description="Acidic residues" evidence="7">
    <location>
        <begin position="129"/>
        <end position="165"/>
    </location>
</feature>
<feature type="domain" description="Retrotransposon gag" evidence="9">
    <location>
        <begin position="464"/>
        <end position="524"/>
    </location>
</feature>
<dbReference type="InterPro" id="IPR043128">
    <property type="entry name" value="Rev_trsase/Diguanyl_cyclase"/>
</dbReference>
<keyword evidence="6" id="KW-0695">RNA-directed DNA polymerase</keyword>